<dbReference type="GO" id="GO:0016874">
    <property type="term" value="F:ligase activity"/>
    <property type="evidence" value="ECO:0007669"/>
    <property type="project" value="UniProtKB-UniRule"/>
</dbReference>
<evidence type="ECO:0000313" key="10">
    <source>
        <dbReference type="EMBL" id="ADD08492.1"/>
    </source>
</evidence>
<dbReference type="GeneID" id="8827627"/>
<dbReference type="UniPathway" id="UPA00335"/>
<dbReference type="GO" id="GO:0051604">
    <property type="term" value="P:protein maturation"/>
    <property type="evidence" value="ECO:0007669"/>
    <property type="project" value="TreeGrafter"/>
</dbReference>
<dbReference type="Pfam" id="PF17788">
    <property type="entry name" value="HypF_C"/>
    <property type="match status" value="1"/>
</dbReference>
<comment type="similarity">
    <text evidence="2 8">Belongs to the carbamoyltransferase HypF family.</text>
</comment>
<dbReference type="InterPro" id="IPR041440">
    <property type="entry name" value="HypF_C"/>
</dbReference>
<dbReference type="Gene3D" id="3.90.870.50">
    <property type="match status" value="1"/>
</dbReference>
<evidence type="ECO:0000256" key="1">
    <source>
        <dbReference type="ARBA" id="ARBA00004711"/>
    </source>
</evidence>
<dbReference type="HOGENOM" id="CLU_009164_0_0_2"/>
<keyword evidence="11" id="KW-1185">Reference proteome</keyword>
<proteinExistence type="inferred from homology"/>
<dbReference type="STRING" id="439481.Aboo_0681"/>
<dbReference type="Pfam" id="PF07503">
    <property type="entry name" value="zf-HYPF"/>
    <property type="match status" value="2"/>
</dbReference>
<dbReference type="PROSITE" id="PS51163">
    <property type="entry name" value="YRDC"/>
    <property type="match status" value="1"/>
</dbReference>
<dbReference type="InterPro" id="IPR004421">
    <property type="entry name" value="Carbamoyltransferase_HypF"/>
</dbReference>
<comment type="catalytic activity">
    <reaction evidence="7">
        <text>C-terminal L-cysteinyl-[HypE protein] + carbamoyl phosphate + ATP + H2O = C-terminal S-carboxamide-L-cysteinyl-[HypE protein] + AMP + phosphate + diphosphate + H(+)</text>
        <dbReference type="Rhea" id="RHEA:55636"/>
        <dbReference type="Rhea" id="RHEA-COMP:14247"/>
        <dbReference type="Rhea" id="RHEA-COMP:14392"/>
        <dbReference type="ChEBI" id="CHEBI:15377"/>
        <dbReference type="ChEBI" id="CHEBI:15378"/>
        <dbReference type="ChEBI" id="CHEBI:30616"/>
        <dbReference type="ChEBI" id="CHEBI:33019"/>
        <dbReference type="ChEBI" id="CHEBI:43474"/>
        <dbReference type="ChEBI" id="CHEBI:58228"/>
        <dbReference type="ChEBI" id="CHEBI:76913"/>
        <dbReference type="ChEBI" id="CHEBI:139126"/>
        <dbReference type="ChEBI" id="CHEBI:456215"/>
    </reaction>
</comment>
<feature type="active site" evidence="9">
    <location>
        <position position="18"/>
    </location>
</feature>
<dbReference type="SUPFAM" id="SSF54975">
    <property type="entry name" value="Acylphosphatase/BLUF domain-like"/>
    <property type="match status" value="1"/>
</dbReference>
<gene>
    <name evidence="10" type="ordered locus">Aboo_0681</name>
</gene>
<evidence type="ECO:0000256" key="3">
    <source>
        <dbReference type="ARBA" id="ARBA00022598"/>
    </source>
</evidence>
<dbReference type="InterPro" id="IPR017968">
    <property type="entry name" value="Acylphosphatase_CS"/>
</dbReference>
<keyword evidence="4" id="KW-0479">Metal-binding</keyword>
<name>B5I9N4_ACIB4</name>
<reference evidence="10" key="1">
    <citation type="submission" date="2010-02" db="EMBL/GenBank/DDBJ databases">
        <title>Complete sequence of Aciduliprofundum boonei T469.</title>
        <authorList>
            <consortium name="US DOE Joint Genome Institute"/>
            <person name="Lucas S."/>
            <person name="Copeland A."/>
            <person name="Lapidus A."/>
            <person name="Cheng J.-F."/>
            <person name="Bruce D."/>
            <person name="Goodwin L."/>
            <person name="Pitluck S."/>
            <person name="Saunders E."/>
            <person name="Detter J.C."/>
            <person name="Han C."/>
            <person name="Tapia R."/>
            <person name="Land M."/>
            <person name="Hauser L."/>
            <person name="Kyrpides N."/>
            <person name="Mikhailova N."/>
            <person name="Flores G."/>
            <person name="Reysenbach A.-L."/>
            <person name="Woyke T."/>
        </authorList>
    </citation>
    <scope>NUCLEOTIDE SEQUENCE</scope>
    <source>
        <strain evidence="10">T469</strain>
    </source>
</reference>
<dbReference type="InterPro" id="IPR055128">
    <property type="entry name" value="HypF_C_2"/>
</dbReference>
<evidence type="ECO:0000256" key="2">
    <source>
        <dbReference type="ARBA" id="ARBA00008097"/>
    </source>
</evidence>
<dbReference type="Pfam" id="PF01300">
    <property type="entry name" value="Sua5_yciO_yrdC"/>
    <property type="match status" value="1"/>
</dbReference>
<dbReference type="InterPro" id="IPR011125">
    <property type="entry name" value="Znf_HypF"/>
</dbReference>
<dbReference type="Gene3D" id="3.30.420.40">
    <property type="match status" value="1"/>
</dbReference>
<feature type="active site" evidence="9">
    <location>
        <position position="36"/>
    </location>
</feature>
<dbReference type="SUPFAM" id="SSF53067">
    <property type="entry name" value="Actin-like ATPase domain"/>
    <property type="match status" value="1"/>
</dbReference>
<evidence type="ECO:0000256" key="5">
    <source>
        <dbReference type="ARBA" id="ARBA00022771"/>
    </source>
</evidence>
<keyword evidence="5" id="KW-0863">Zinc-finger</keyword>
<dbReference type="InterPro" id="IPR006070">
    <property type="entry name" value="Sua5-like_dom"/>
</dbReference>
<dbReference type="RefSeq" id="WP_008082277.1">
    <property type="nucleotide sequence ID" value="NC_013926.1"/>
</dbReference>
<dbReference type="InterPro" id="IPR017945">
    <property type="entry name" value="DHBP_synth_RibB-like_a/b_dom"/>
</dbReference>
<dbReference type="eggNOG" id="arCOG01187">
    <property type="taxonomic scope" value="Archaea"/>
</dbReference>
<dbReference type="OrthoDB" id="371970at2157"/>
<dbReference type="GO" id="GO:0008270">
    <property type="term" value="F:zinc ion binding"/>
    <property type="evidence" value="ECO:0007669"/>
    <property type="project" value="UniProtKB-KW"/>
</dbReference>
<dbReference type="InterPro" id="IPR036046">
    <property type="entry name" value="Acylphosphatase-like_dom_sf"/>
</dbReference>
<sequence>MKCVKIKVNGIVQGVGFRPFIYRIAHTNKLTGYVKNLGDAGVEIVVQGSDINIENFIKDLKLKAPPLARIQKINYEYIPPRNFKDFKIEGSSRIKGEGNSIIPPDVAICDDCLKELFNPTDRRYMYPFIVCTNCGPRFSIIEDLPYDRDNTSMKDFPMCEKCGEEYEDPLNRRYHAEPICCENCGPQYVLIDKNNVQIPGEPLKNAAVLIDKGYIIAIKGIGGFHIACDARNDETVGELRKRIRRKAQPFAIMARDLNTIEEFAIIDDEEKEEINSYRRPITLLKKRDPFPLPDNLSPGLHTIGVMLPYTGLHYILFHHSQSDVYVMTSANYPDFPMIKDNDKIQEIKDAVDYFLIHNRRIVNRVDDSVVRFVDGKRAVIRRSRGFVPLPVGKTLRYNGIAMGAELMNSFSIIKNEKIYPSQYIGNTSKVEVMDFFQIALNRFRSLLNINDADLVIRDSHPLYNTSQFGDKLGEEMGVEVLKVQHHFAHIASIMAEANIDEIIGIAIDAVGYGLDGNTWGGEIIEISNSGIKRLEHISYYLLPGGDLAAYYPIRSLIGLLSISYDEEEIEKIVKDRCPDAVNTLKYGKQELYLILKQLQKKINVAYTSSTGRLLDAVSVLLNVSYERTYEGEPAMKLESIAMGGQDLEFKIPWNKGIEVHQLLPQIINTRGSKKNIAYSVHTSLAKTLANAAIYYAEERGIKKIGVSGGVAYNQIIMGKMRKIIEGKGYNFISTTEVPRGDNGISVGQAYIGGLYLNGYVRRDEIG</sequence>
<dbReference type="EC" id="6.2.-.-" evidence="8"/>
<dbReference type="InterPro" id="IPR001792">
    <property type="entry name" value="Acylphosphatase-like_dom"/>
</dbReference>
<accession>B5I9N4</accession>
<dbReference type="EMBL" id="CP001941">
    <property type="protein sequence ID" value="ADD08492.1"/>
    <property type="molecule type" value="Genomic_DNA"/>
</dbReference>
<evidence type="ECO:0000256" key="4">
    <source>
        <dbReference type="ARBA" id="ARBA00022723"/>
    </source>
</evidence>
<dbReference type="KEGG" id="abi:Aboo_0681"/>
<dbReference type="PROSITE" id="PS51160">
    <property type="entry name" value="ACYLPHOSPHATASE_3"/>
    <property type="match status" value="1"/>
</dbReference>
<dbReference type="GO" id="GO:0003998">
    <property type="term" value="F:acylphosphatase activity"/>
    <property type="evidence" value="ECO:0007669"/>
    <property type="project" value="UniProtKB-EC"/>
</dbReference>
<dbReference type="PANTHER" id="PTHR42959">
    <property type="entry name" value="CARBAMOYLTRANSFERASE"/>
    <property type="match status" value="1"/>
</dbReference>
<dbReference type="PROSITE" id="PS00150">
    <property type="entry name" value="ACYLPHOSPHATASE_1"/>
    <property type="match status" value="1"/>
</dbReference>
<comment type="catalytic activity">
    <reaction evidence="9">
        <text>an acyl phosphate + H2O = a carboxylate + phosphate + H(+)</text>
        <dbReference type="Rhea" id="RHEA:14965"/>
        <dbReference type="ChEBI" id="CHEBI:15377"/>
        <dbReference type="ChEBI" id="CHEBI:15378"/>
        <dbReference type="ChEBI" id="CHEBI:29067"/>
        <dbReference type="ChEBI" id="CHEBI:43474"/>
        <dbReference type="ChEBI" id="CHEBI:59918"/>
        <dbReference type="EC" id="3.6.1.7"/>
    </reaction>
</comment>
<dbReference type="GO" id="GO:0016743">
    <property type="term" value="F:carboxyl- or carbamoyltransferase activity"/>
    <property type="evidence" value="ECO:0007669"/>
    <property type="project" value="UniProtKB-UniRule"/>
</dbReference>
<evidence type="ECO:0000256" key="8">
    <source>
        <dbReference type="PIRNR" id="PIRNR006256"/>
    </source>
</evidence>
<dbReference type="NCBIfam" id="TIGR00143">
    <property type="entry name" value="hypF"/>
    <property type="match status" value="1"/>
</dbReference>
<dbReference type="InterPro" id="IPR051060">
    <property type="entry name" value="Carbamoyltrans_HypF-like"/>
</dbReference>
<dbReference type="AlphaFoldDB" id="B5I9N4"/>
<dbReference type="Pfam" id="PF00708">
    <property type="entry name" value="Acylphosphatase"/>
    <property type="match status" value="1"/>
</dbReference>
<dbReference type="PIRSF" id="PIRSF006256">
    <property type="entry name" value="CMPcnvr_hdrg_mat"/>
    <property type="match status" value="1"/>
</dbReference>
<dbReference type="Pfam" id="PF22521">
    <property type="entry name" value="HypF_C_2"/>
    <property type="match status" value="1"/>
</dbReference>
<dbReference type="Proteomes" id="UP000001400">
    <property type="component" value="Chromosome"/>
</dbReference>
<dbReference type="PANTHER" id="PTHR42959:SF1">
    <property type="entry name" value="CARBAMOYLTRANSFERASE HYPF"/>
    <property type="match status" value="1"/>
</dbReference>
<comment type="pathway">
    <text evidence="1">Protein modification; [NiFe] hydrogenase maturation.</text>
</comment>
<dbReference type="GO" id="GO:0003725">
    <property type="term" value="F:double-stranded RNA binding"/>
    <property type="evidence" value="ECO:0007669"/>
    <property type="project" value="InterPro"/>
</dbReference>
<keyword evidence="6" id="KW-0862">Zinc</keyword>
<keyword evidence="3" id="KW-0436">Ligase</keyword>
<protein>
    <recommendedName>
        <fullName evidence="8">Carbamoyltransferase</fullName>
        <ecNumber evidence="8">6.2.-.-</ecNumber>
    </recommendedName>
</protein>
<keyword evidence="9" id="KW-0378">Hydrolase</keyword>
<organism evidence="10 11">
    <name type="scientific">Aciduliprofundum boonei (strain DSM 19572 / T469)</name>
    <dbReference type="NCBI Taxonomy" id="439481"/>
    <lineage>
        <taxon>Archaea</taxon>
        <taxon>Methanobacteriati</taxon>
        <taxon>Thermoplasmatota</taxon>
        <taxon>DHVE2 group</taxon>
        <taxon>Candidatus Aciduliprofundum</taxon>
    </lineage>
</organism>
<evidence type="ECO:0000256" key="6">
    <source>
        <dbReference type="ARBA" id="ARBA00022833"/>
    </source>
</evidence>
<evidence type="ECO:0000256" key="7">
    <source>
        <dbReference type="ARBA" id="ARBA00048220"/>
    </source>
</evidence>
<dbReference type="InterPro" id="IPR043129">
    <property type="entry name" value="ATPase_NBD"/>
</dbReference>
<dbReference type="Gene3D" id="3.30.110.120">
    <property type="match status" value="1"/>
</dbReference>
<evidence type="ECO:0000256" key="9">
    <source>
        <dbReference type="PROSITE-ProRule" id="PRU00520"/>
    </source>
</evidence>
<dbReference type="Gene3D" id="3.30.420.360">
    <property type="match status" value="1"/>
</dbReference>
<dbReference type="SUPFAM" id="SSF55821">
    <property type="entry name" value="YrdC/RibB"/>
    <property type="match status" value="1"/>
</dbReference>
<evidence type="ECO:0000313" key="11">
    <source>
        <dbReference type="Proteomes" id="UP000001400"/>
    </source>
</evidence>